<proteinExistence type="predicted"/>
<evidence type="ECO:0000313" key="2">
    <source>
        <dbReference type="Proteomes" id="UP000045039"/>
    </source>
</evidence>
<protein>
    <submittedName>
        <fullName evidence="1">Uncharacterized protein</fullName>
    </submittedName>
</protein>
<name>A0A9P1R1K4_PSEAI</name>
<sequence>MDGHNFERLKAHILMHSVSDDFEVARREWSLVAIEVTEEFDQCPCGQDIKEHCYIRNSLNGNQTYVGNVCINRFLQINTGNLFEGLKRIASDLKANANHDLIEHAWKMGYLYGEKEYSFLLQTMRSRKLSPSQLAWKEKINRRIVQQTVVKSRTHRT</sequence>
<accession>A0A9P1R1K4</accession>
<evidence type="ECO:0000313" key="1">
    <source>
        <dbReference type="EMBL" id="CRO25230.1"/>
    </source>
</evidence>
<comment type="caution">
    <text evidence="1">The sequence shown here is derived from an EMBL/GenBank/DDBJ whole genome shotgun (WGS) entry which is preliminary data.</text>
</comment>
<dbReference type="RefSeq" id="WP_015648461.1">
    <property type="nucleotide sequence ID" value="NZ_CAADLZ010000120.1"/>
</dbReference>
<dbReference type="AlphaFoldDB" id="A0A9P1R1K4"/>
<dbReference type="Proteomes" id="UP000045039">
    <property type="component" value="Unassembled WGS sequence"/>
</dbReference>
<dbReference type="EMBL" id="CVVU01000052">
    <property type="protein sequence ID" value="CRO25230.1"/>
    <property type="molecule type" value="Genomic_DNA"/>
</dbReference>
<gene>
    <name evidence="1" type="ORF">PAERUG_P19_London_7_VIM_2_05_10_01169</name>
</gene>
<reference evidence="2" key="1">
    <citation type="submission" date="2015-06" db="EMBL/GenBank/DDBJ databases">
        <authorList>
            <person name="Radhakrishnan Rajesh"/>
            <person name="Underwood Anthony"/>
            <person name="Al-Shahib Ali"/>
        </authorList>
    </citation>
    <scope>NUCLEOTIDE SEQUENCE [LARGE SCALE GENOMIC DNA]</scope>
    <source>
        <strain evidence="2">P19_London_7_VIM_2_05_10</strain>
    </source>
</reference>
<organism evidence="1 2">
    <name type="scientific">Pseudomonas aeruginosa</name>
    <dbReference type="NCBI Taxonomy" id="287"/>
    <lineage>
        <taxon>Bacteria</taxon>
        <taxon>Pseudomonadati</taxon>
        <taxon>Pseudomonadota</taxon>
        <taxon>Gammaproteobacteria</taxon>
        <taxon>Pseudomonadales</taxon>
        <taxon>Pseudomonadaceae</taxon>
        <taxon>Pseudomonas</taxon>
    </lineage>
</organism>